<evidence type="ECO:0000256" key="3">
    <source>
        <dbReference type="ARBA" id="ARBA00022490"/>
    </source>
</evidence>
<dbReference type="InterPro" id="IPR027413">
    <property type="entry name" value="GROEL-like_equatorial_sf"/>
</dbReference>
<dbReference type="Gene3D" id="3.30.260.10">
    <property type="entry name" value="TCP-1-like chaperonin intermediate domain"/>
    <property type="match status" value="1"/>
</dbReference>
<dbReference type="GO" id="GO:0140662">
    <property type="term" value="F:ATP-dependent protein folding chaperone"/>
    <property type="evidence" value="ECO:0007669"/>
    <property type="project" value="InterPro"/>
</dbReference>
<dbReference type="NCBIfam" id="NF041083">
    <property type="entry name" value="thermosome_beta"/>
    <property type="match status" value="1"/>
</dbReference>
<dbReference type="CDD" id="cd03336">
    <property type="entry name" value="TCP1_beta"/>
    <property type="match status" value="1"/>
</dbReference>
<dbReference type="PROSITE" id="PS00750">
    <property type="entry name" value="TCP1_1"/>
    <property type="match status" value="1"/>
</dbReference>
<evidence type="ECO:0000256" key="9">
    <source>
        <dbReference type="RuleBase" id="RU004187"/>
    </source>
</evidence>
<evidence type="ECO:0000313" key="11">
    <source>
        <dbReference type="Proteomes" id="UP000695562"/>
    </source>
</evidence>
<evidence type="ECO:0000256" key="6">
    <source>
        <dbReference type="ARBA" id="ARBA00023186"/>
    </source>
</evidence>
<dbReference type="InterPro" id="IPR012716">
    <property type="entry name" value="Chap_CCT_beta"/>
</dbReference>
<dbReference type="InterPro" id="IPR027409">
    <property type="entry name" value="GroEL-like_apical_dom_sf"/>
</dbReference>
<dbReference type="Gene3D" id="3.50.7.10">
    <property type="entry name" value="GroEL"/>
    <property type="match status" value="1"/>
</dbReference>
<comment type="function">
    <text evidence="7">Molecular chaperone; assists the folding of proteins upon ATP hydrolysis. Known to play a role, in vitro, in the folding of actin and tubulin.</text>
</comment>
<dbReference type="PANTHER" id="PTHR11353">
    <property type="entry name" value="CHAPERONIN"/>
    <property type="match status" value="1"/>
</dbReference>
<dbReference type="PROSITE" id="PS00751">
    <property type="entry name" value="TCP1_2"/>
    <property type="match status" value="1"/>
</dbReference>
<dbReference type="NCBIfam" id="TIGR02341">
    <property type="entry name" value="chap_CCT_beta"/>
    <property type="match status" value="1"/>
</dbReference>
<dbReference type="AlphaFoldDB" id="A0A8J4PWY6"/>
<keyword evidence="6 9" id="KW-0143">Chaperone</keyword>
<dbReference type="Gene3D" id="1.10.560.10">
    <property type="entry name" value="GroEL-like equatorial domain"/>
    <property type="match status" value="1"/>
</dbReference>
<evidence type="ECO:0000313" key="10">
    <source>
        <dbReference type="EMBL" id="KAF2074750.1"/>
    </source>
</evidence>
<dbReference type="GO" id="GO:0005524">
    <property type="term" value="F:ATP binding"/>
    <property type="evidence" value="ECO:0007669"/>
    <property type="project" value="UniProtKB-KW"/>
</dbReference>
<organism evidence="10 11">
    <name type="scientific">Polysphondylium violaceum</name>
    <dbReference type="NCBI Taxonomy" id="133409"/>
    <lineage>
        <taxon>Eukaryota</taxon>
        <taxon>Amoebozoa</taxon>
        <taxon>Evosea</taxon>
        <taxon>Eumycetozoa</taxon>
        <taxon>Dictyostelia</taxon>
        <taxon>Dictyosteliales</taxon>
        <taxon>Dictyosteliaceae</taxon>
        <taxon>Polysphondylium</taxon>
    </lineage>
</organism>
<dbReference type="GO" id="GO:0016887">
    <property type="term" value="F:ATP hydrolysis activity"/>
    <property type="evidence" value="ECO:0007669"/>
    <property type="project" value="InterPro"/>
</dbReference>
<dbReference type="OrthoDB" id="10259763at2759"/>
<keyword evidence="3" id="KW-0963">Cytoplasm</keyword>
<dbReference type="SUPFAM" id="SSF48592">
    <property type="entry name" value="GroEL equatorial domain-like"/>
    <property type="match status" value="1"/>
</dbReference>
<comment type="similarity">
    <text evidence="2 9">Belongs to the TCP-1 chaperonin family.</text>
</comment>
<protein>
    <recommendedName>
        <fullName evidence="8">CCT-beta</fullName>
    </recommendedName>
</protein>
<dbReference type="InterPro" id="IPR002194">
    <property type="entry name" value="Chaperonin_TCP-1_CS"/>
</dbReference>
<dbReference type="GO" id="GO:0005832">
    <property type="term" value="C:chaperonin-containing T-complex"/>
    <property type="evidence" value="ECO:0007669"/>
    <property type="project" value="InterPro"/>
</dbReference>
<dbReference type="PROSITE" id="PS00995">
    <property type="entry name" value="TCP1_3"/>
    <property type="match status" value="1"/>
</dbReference>
<name>A0A8J4PWY6_9MYCE</name>
<dbReference type="InterPro" id="IPR017998">
    <property type="entry name" value="Chaperone_TCP-1"/>
</dbReference>
<dbReference type="PRINTS" id="PR00304">
    <property type="entry name" value="TCOMPLEXTCP1"/>
</dbReference>
<keyword evidence="11" id="KW-1185">Reference proteome</keyword>
<evidence type="ECO:0000256" key="2">
    <source>
        <dbReference type="ARBA" id="ARBA00008020"/>
    </source>
</evidence>
<comment type="subcellular location">
    <subcellularLocation>
        <location evidence="1">Cytoplasm</location>
    </subcellularLocation>
</comment>
<proteinExistence type="inferred from homology"/>
<dbReference type="InterPro" id="IPR027410">
    <property type="entry name" value="TCP-1-like_intermed_sf"/>
</dbReference>
<reference evidence="10" key="1">
    <citation type="submission" date="2020-01" db="EMBL/GenBank/DDBJ databases">
        <title>Development of genomics and gene disruption for Polysphondylium violaceum indicates a role for the polyketide synthase stlB in stalk morphogenesis.</title>
        <authorList>
            <person name="Narita B."/>
            <person name="Kawabe Y."/>
            <person name="Kin K."/>
            <person name="Saito T."/>
            <person name="Gibbs R."/>
            <person name="Kuspa A."/>
            <person name="Muzny D."/>
            <person name="Queller D."/>
            <person name="Richards S."/>
            <person name="Strassman J."/>
            <person name="Sucgang R."/>
            <person name="Worley K."/>
            <person name="Schaap P."/>
        </authorList>
    </citation>
    <scope>NUCLEOTIDE SEQUENCE</scope>
    <source>
        <strain evidence="10">QSvi11</strain>
    </source>
</reference>
<dbReference type="FunFam" id="3.50.7.10:FF:000002">
    <property type="entry name" value="T-complex protein 1 subunit beta"/>
    <property type="match status" value="1"/>
</dbReference>
<keyword evidence="4 9" id="KW-0547">Nucleotide-binding</keyword>
<dbReference type="InterPro" id="IPR002423">
    <property type="entry name" value="Cpn60/GroEL/TCP-1"/>
</dbReference>
<sequence>MTSQLQPIQILHHNASEERGEIARLSSFVGAIAITDLVKTTLGPKGMDKILISASNPNDIIITNDGATILTKIYIDNPAAKILVDISRTQDDEVGDGTTSVCVLAGELLREGEKLIAQKVHPQTIISGWRLAVETARNALTKSAVDHSSDKDKFRQDLLNIAKTTLSSKILHTEKEHFANIVVDAVLRLRGGSNLDNIHIIKKSGGSLRESYLDEGFILEKKIGVGCPKRLENPKILIANTAMDTDKIKIFGGKVVVDSMTELSKLEDAEKEKMLSKCKKIVDHGINCFINRQLIYNLPEQYFADHGVMSIEHADFDGIERLALVTNAEIVSTFDHPELVKIGTCKLIEEVMIGEDKVIKFSGVPEAAACTIVLRGATSHILEEAERSIHDALCVLSVTVNETRTVLGAGCSEMLMAKAVDELAAQTPGKKAMAIEAFARALRQIPTIIANNAGYDSSELVSQLKAAHNQGNTKAGLNMRDGCIGNIDEIGVIESFKVKQQVLVSAHEAAEMIMRVDDLLRAAPRPRQQMRH</sequence>
<dbReference type="SUPFAM" id="SSF52029">
    <property type="entry name" value="GroEL apical domain-like"/>
    <property type="match status" value="1"/>
</dbReference>
<dbReference type="EMBL" id="AJWJ01000131">
    <property type="protein sequence ID" value="KAF2074750.1"/>
    <property type="molecule type" value="Genomic_DNA"/>
</dbReference>
<evidence type="ECO:0000256" key="7">
    <source>
        <dbReference type="ARBA" id="ARBA00024677"/>
    </source>
</evidence>
<accession>A0A8J4PWY6</accession>
<dbReference type="FunFam" id="1.10.560.10:FF:000017">
    <property type="entry name" value="T-complex protein 1 subunit eta"/>
    <property type="match status" value="1"/>
</dbReference>
<dbReference type="Pfam" id="PF00118">
    <property type="entry name" value="Cpn60_TCP1"/>
    <property type="match status" value="1"/>
</dbReference>
<evidence type="ECO:0000256" key="4">
    <source>
        <dbReference type="ARBA" id="ARBA00022741"/>
    </source>
</evidence>
<comment type="caution">
    <text evidence="10">The sequence shown here is derived from an EMBL/GenBank/DDBJ whole genome shotgun (WGS) entry which is preliminary data.</text>
</comment>
<dbReference type="InterPro" id="IPR053374">
    <property type="entry name" value="TCP-1_chaperonin"/>
</dbReference>
<evidence type="ECO:0000256" key="5">
    <source>
        <dbReference type="ARBA" id="ARBA00022840"/>
    </source>
</evidence>
<dbReference type="FunFam" id="3.30.260.10:FF:000025">
    <property type="entry name" value="Chaperonin containing TCP1 subunit 2"/>
    <property type="match status" value="1"/>
</dbReference>
<keyword evidence="5 9" id="KW-0067">ATP-binding</keyword>
<gene>
    <name evidence="10" type="ORF">CYY_003938</name>
</gene>
<evidence type="ECO:0000256" key="8">
    <source>
        <dbReference type="ARBA" id="ARBA00033237"/>
    </source>
</evidence>
<dbReference type="SUPFAM" id="SSF54849">
    <property type="entry name" value="GroEL-intermediate domain like"/>
    <property type="match status" value="1"/>
</dbReference>
<dbReference type="Proteomes" id="UP000695562">
    <property type="component" value="Unassembled WGS sequence"/>
</dbReference>
<evidence type="ECO:0000256" key="1">
    <source>
        <dbReference type="ARBA" id="ARBA00004496"/>
    </source>
</evidence>
<dbReference type="GO" id="GO:0051082">
    <property type="term" value="F:unfolded protein binding"/>
    <property type="evidence" value="ECO:0007669"/>
    <property type="project" value="InterPro"/>
</dbReference>